<reference evidence="2" key="1">
    <citation type="submission" date="2015-06" db="EMBL/GenBank/DDBJ databases">
        <title>High-throughput detection of wild bee species with mitogenome skimming and resequencing (mt-S/R).</title>
        <authorList>
            <person name="Tang M."/>
            <person name="Hardman C."/>
            <person name="Ji Y."/>
            <person name="Meng G."/>
            <person name="Liu S."/>
            <person name="Tan M."/>
            <person name="Yang S."/>
            <person name="Yang C."/>
            <person name="Moss E."/>
            <person name="Nevard T."/>
            <person name="Potts S.G."/>
            <person name="Zhou X."/>
            <person name="Yu D.W."/>
        </authorList>
    </citation>
    <scope>NUCLEOTIDE SEQUENCE</scope>
</reference>
<feature type="transmembrane region" description="Helical" evidence="1">
    <location>
        <begin position="6"/>
        <end position="29"/>
    </location>
</feature>
<name>A0A0S2LSR3_ANDCI</name>
<keyword evidence="1" id="KW-0472">Membrane</keyword>
<dbReference type="AlphaFoldDB" id="A0A0S2LSR3"/>
<keyword evidence="1" id="KW-0812">Transmembrane</keyword>
<proteinExistence type="predicted"/>
<sequence>MPQMKPMIWLMMMMVTLMMIMMTIIMNFFMETKLINQSKSMKIKVIKWKW</sequence>
<evidence type="ECO:0000313" key="2">
    <source>
        <dbReference type="EMBL" id="ALO64510.1"/>
    </source>
</evidence>
<keyword evidence="2" id="KW-0496">Mitochondrion</keyword>
<geneLocation type="mitochondrion" evidence="2"/>
<evidence type="ECO:0000256" key="1">
    <source>
        <dbReference type="SAM" id="Phobius"/>
    </source>
</evidence>
<accession>A0A0S2LSR3</accession>
<gene>
    <name evidence="2" type="primary">ATP8</name>
</gene>
<protein>
    <submittedName>
        <fullName evidence="2">ATP synthase F0 subunit 8</fullName>
    </submittedName>
</protein>
<organism evidence="2">
    <name type="scientific">Andrena cineraria</name>
    <name type="common">Ashy mining bee</name>
    <dbReference type="NCBI Taxonomy" id="465493"/>
    <lineage>
        <taxon>Eukaryota</taxon>
        <taxon>Metazoa</taxon>
        <taxon>Ecdysozoa</taxon>
        <taxon>Arthropoda</taxon>
        <taxon>Hexapoda</taxon>
        <taxon>Insecta</taxon>
        <taxon>Pterygota</taxon>
        <taxon>Neoptera</taxon>
        <taxon>Endopterygota</taxon>
        <taxon>Hymenoptera</taxon>
        <taxon>Apocrita</taxon>
        <taxon>Aculeata</taxon>
        <taxon>Apoidea</taxon>
        <taxon>Anthophila</taxon>
        <taxon>Andrenidae</taxon>
        <taxon>Andreninae</taxon>
        <taxon>Andrena</taxon>
        <taxon>Melandrena</taxon>
    </lineage>
</organism>
<keyword evidence="1" id="KW-1133">Transmembrane helix</keyword>
<dbReference type="EMBL" id="KT164628">
    <property type="protein sequence ID" value="ALO64510.1"/>
    <property type="molecule type" value="Genomic_DNA"/>
</dbReference>